<dbReference type="PANTHER" id="PTHR45639">
    <property type="entry name" value="HSC70CB, ISOFORM G-RELATED"/>
    <property type="match status" value="1"/>
</dbReference>
<dbReference type="AlphaFoldDB" id="D8LWU9"/>
<accession>D8LWU9</accession>
<dbReference type="RefSeq" id="XP_012894336.1">
    <property type="nucleotide sequence ID" value="XM_013038882.1"/>
</dbReference>
<dbReference type="InParanoid" id="D8LWU9"/>
<evidence type="ECO:0000313" key="4">
    <source>
        <dbReference type="Proteomes" id="UP000008312"/>
    </source>
</evidence>
<protein>
    <recommendedName>
        <fullName evidence="5">Carbohydrate kinase FGGY C-terminal domain-containing protein</fullName>
    </recommendedName>
</protein>
<keyword evidence="2" id="KW-0067">ATP-binding</keyword>
<sequence>MFYPYLQKGKENVPIQAKLLKEVEDPIPLEYVLGMMMNGCVSCVEKATKAPAVYAFAIPSYSTANFRFNFEKARELSGLPQCYTLNCDLAAALDYVYYRNLAKQFASYSKHSPFYLMILNSGFHATEYSDHIDLAAHQFREFCGGDRVTKVIYNVLLKKYEEHYGFCPKTSHRFHFVLYDQAEKAKHDLSLKGLDEARVDLSQKEDEYYVMLSEREIAEEIRAEGIADEIASDFLECIRKAGCPSPLKCELIGGNSRVPLIQRTLQAKLQEKRWKCDFTTTLNCDESIASGSALYAAYKIDPGAVGQAALMNCIEQLNHAYVPPDGTDFFYRQSEAGTRESTPPLSSCRD</sequence>
<gene>
    <name evidence="3" type="ORF">GSBLH_T00006974001</name>
</gene>
<evidence type="ECO:0000256" key="2">
    <source>
        <dbReference type="ARBA" id="ARBA00022840"/>
    </source>
</evidence>
<dbReference type="Gene3D" id="3.30.420.40">
    <property type="match status" value="2"/>
</dbReference>
<dbReference type="SUPFAM" id="SSF53067">
    <property type="entry name" value="Actin-like ATPase domain"/>
    <property type="match status" value="1"/>
</dbReference>
<dbReference type="InterPro" id="IPR013126">
    <property type="entry name" value="Hsp_70_fam"/>
</dbReference>
<reference evidence="3" key="1">
    <citation type="submission" date="2010-02" db="EMBL/GenBank/DDBJ databases">
        <title>Sequencing and annotation of the Blastocystis hominis genome.</title>
        <authorList>
            <person name="Wincker P."/>
        </authorList>
    </citation>
    <scope>NUCLEOTIDE SEQUENCE</scope>
    <source>
        <strain evidence="3">Singapore isolate B</strain>
    </source>
</reference>
<evidence type="ECO:0000256" key="1">
    <source>
        <dbReference type="ARBA" id="ARBA00022741"/>
    </source>
</evidence>
<dbReference type="Gene3D" id="3.90.640.10">
    <property type="entry name" value="Actin, Chain A, domain 4"/>
    <property type="match status" value="1"/>
</dbReference>
<dbReference type="EMBL" id="FN668638">
    <property type="protein sequence ID" value="CBK20288.2"/>
    <property type="molecule type" value="Genomic_DNA"/>
</dbReference>
<dbReference type="InterPro" id="IPR043129">
    <property type="entry name" value="ATPase_NBD"/>
</dbReference>
<name>D8LWU9_BLAHO</name>
<evidence type="ECO:0008006" key="5">
    <source>
        <dbReference type="Google" id="ProtNLM"/>
    </source>
</evidence>
<dbReference type="Pfam" id="PF00012">
    <property type="entry name" value="HSP70"/>
    <property type="match status" value="1"/>
</dbReference>
<keyword evidence="4" id="KW-1185">Reference proteome</keyword>
<dbReference type="GeneID" id="24923098"/>
<dbReference type="GO" id="GO:0140662">
    <property type="term" value="F:ATP-dependent protein folding chaperone"/>
    <property type="evidence" value="ECO:0007669"/>
    <property type="project" value="InterPro"/>
</dbReference>
<dbReference type="GO" id="GO:0005524">
    <property type="term" value="F:ATP binding"/>
    <property type="evidence" value="ECO:0007669"/>
    <property type="project" value="UniProtKB-KW"/>
</dbReference>
<dbReference type="Proteomes" id="UP000008312">
    <property type="component" value="Unassembled WGS sequence"/>
</dbReference>
<proteinExistence type="predicted"/>
<evidence type="ECO:0000313" key="3">
    <source>
        <dbReference type="EMBL" id="CBK20288.2"/>
    </source>
</evidence>
<organism evidence="3">
    <name type="scientific">Blastocystis hominis</name>
    <dbReference type="NCBI Taxonomy" id="12968"/>
    <lineage>
        <taxon>Eukaryota</taxon>
        <taxon>Sar</taxon>
        <taxon>Stramenopiles</taxon>
        <taxon>Bigyra</taxon>
        <taxon>Opalozoa</taxon>
        <taxon>Opalinata</taxon>
        <taxon>Blastocystidae</taxon>
        <taxon>Blastocystis</taxon>
    </lineage>
</organism>
<keyword evidence="1" id="KW-0547">Nucleotide-binding</keyword>